<keyword evidence="5" id="KW-0505">Motor protein</keyword>
<sequence length="180" mass="21105">EELSAAKQRIVELEGIAASRQREIFMLNAKLATTESMTHDVIRDMLGVKMNMTTWATLVDKQQKISTKESVAYQTEESKESNELMKLKQQLDEFIEERQSWIDEINQRQSELGAARITVEQLRQKEHFMVAEVDLLKAENANYKTIIFNLEDEVKKLTRQQNLQLRINHHAKTKRKRISF</sequence>
<dbReference type="AlphaFoldDB" id="A0A453JU90"/>
<evidence type="ECO:0000256" key="5">
    <source>
        <dbReference type="ARBA" id="ARBA00023175"/>
    </source>
</evidence>
<keyword evidence="8" id="KW-1185">Reference proteome</keyword>
<keyword evidence="4 6" id="KW-0175">Coiled coil</keyword>
<organism evidence="7 8">
    <name type="scientific">Aegilops tauschii subsp. strangulata</name>
    <name type="common">Goatgrass</name>
    <dbReference type="NCBI Taxonomy" id="200361"/>
    <lineage>
        <taxon>Eukaryota</taxon>
        <taxon>Viridiplantae</taxon>
        <taxon>Streptophyta</taxon>
        <taxon>Embryophyta</taxon>
        <taxon>Tracheophyta</taxon>
        <taxon>Spermatophyta</taxon>
        <taxon>Magnoliopsida</taxon>
        <taxon>Liliopsida</taxon>
        <taxon>Poales</taxon>
        <taxon>Poaceae</taxon>
        <taxon>BOP clade</taxon>
        <taxon>Pooideae</taxon>
        <taxon>Triticodae</taxon>
        <taxon>Triticeae</taxon>
        <taxon>Triticinae</taxon>
        <taxon>Aegilops</taxon>
    </lineage>
</organism>
<reference evidence="7" key="4">
    <citation type="submission" date="2019-03" db="UniProtKB">
        <authorList>
            <consortium name="EnsemblPlants"/>
        </authorList>
    </citation>
    <scope>IDENTIFICATION</scope>
</reference>
<keyword evidence="3" id="KW-0067">ATP-binding</keyword>
<evidence type="ECO:0000256" key="4">
    <source>
        <dbReference type="ARBA" id="ARBA00023054"/>
    </source>
</evidence>
<reference evidence="8" key="1">
    <citation type="journal article" date="2014" name="Science">
        <title>Ancient hybridizations among the ancestral genomes of bread wheat.</title>
        <authorList>
            <consortium name="International Wheat Genome Sequencing Consortium,"/>
            <person name="Marcussen T."/>
            <person name="Sandve S.R."/>
            <person name="Heier L."/>
            <person name="Spannagl M."/>
            <person name="Pfeifer M."/>
            <person name="Jakobsen K.S."/>
            <person name="Wulff B.B."/>
            <person name="Steuernagel B."/>
            <person name="Mayer K.F."/>
            <person name="Olsen O.A."/>
        </authorList>
    </citation>
    <scope>NUCLEOTIDE SEQUENCE [LARGE SCALE GENOMIC DNA]</scope>
    <source>
        <strain evidence="8">cv. AL8/78</strain>
    </source>
</reference>
<dbReference type="Gramene" id="AET5Gv20189700.52">
    <property type="protein sequence ID" value="AET5Gv20189700.52"/>
    <property type="gene ID" value="AET5Gv20189700"/>
</dbReference>
<evidence type="ECO:0000256" key="2">
    <source>
        <dbReference type="ARBA" id="ARBA00022741"/>
    </source>
</evidence>
<dbReference type="GO" id="GO:0005524">
    <property type="term" value="F:ATP binding"/>
    <property type="evidence" value="ECO:0007669"/>
    <property type="project" value="UniProtKB-KW"/>
</dbReference>
<dbReference type="EnsemblPlants" id="AET5Gv20189700.52">
    <property type="protein sequence ID" value="AET5Gv20189700.52"/>
    <property type="gene ID" value="AET5Gv20189700"/>
</dbReference>
<reference evidence="7" key="3">
    <citation type="journal article" date="2017" name="Nature">
        <title>Genome sequence of the progenitor of the wheat D genome Aegilops tauschii.</title>
        <authorList>
            <person name="Luo M.C."/>
            <person name="Gu Y.Q."/>
            <person name="Puiu D."/>
            <person name="Wang H."/>
            <person name="Twardziok S.O."/>
            <person name="Deal K.R."/>
            <person name="Huo N."/>
            <person name="Zhu T."/>
            <person name="Wang L."/>
            <person name="Wang Y."/>
            <person name="McGuire P.E."/>
            <person name="Liu S."/>
            <person name="Long H."/>
            <person name="Ramasamy R.K."/>
            <person name="Rodriguez J.C."/>
            <person name="Van S.L."/>
            <person name="Yuan L."/>
            <person name="Wang Z."/>
            <person name="Xia Z."/>
            <person name="Xiao L."/>
            <person name="Anderson O.D."/>
            <person name="Ouyang S."/>
            <person name="Liang Y."/>
            <person name="Zimin A.V."/>
            <person name="Pertea G."/>
            <person name="Qi P."/>
            <person name="Bennetzen J.L."/>
            <person name="Dai X."/>
            <person name="Dawson M.W."/>
            <person name="Muller H.G."/>
            <person name="Kugler K."/>
            <person name="Rivarola-Duarte L."/>
            <person name="Spannagl M."/>
            <person name="Mayer K.F.X."/>
            <person name="Lu F.H."/>
            <person name="Bevan M.W."/>
            <person name="Leroy P."/>
            <person name="Li P."/>
            <person name="You F.M."/>
            <person name="Sun Q."/>
            <person name="Liu Z."/>
            <person name="Lyons E."/>
            <person name="Wicker T."/>
            <person name="Salzberg S.L."/>
            <person name="Devos K.M."/>
            <person name="Dvorak J."/>
        </authorList>
    </citation>
    <scope>NUCLEOTIDE SEQUENCE [LARGE SCALE GENOMIC DNA]</scope>
    <source>
        <strain evidence="7">cv. AL8/78</strain>
    </source>
</reference>
<evidence type="ECO:0000313" key="7">
    <source>
        <dbReference type="EnsemblPlants" id="AET5Gv20189700.52"/>
    </source>
</evidence>
<reference evidence="8" key="2">
    <citation type="journal article" date="2017" name="Nat. Plants">
        <title>The Aegilops tauschii genome reveals multiple impacts of transposons.</title>
        <authorList>
            <person name="Zhao G."/>
            <person name="Zou C."/>
            <person name="Li K."/>
            <person name="Wang K."/>
            <person name="Li T."/>
            <person name="Gao L."/>
            <person name="Zhang X."/>
            <person name="Wang H."/>
            <person name="Yang Z."/>
            <person name="Liu X."/>
            <person name="Jiang W."/>
            <person name="Mao L."/>
            <person name="Kong X."/>
            <person name="Jiao Y."/>
            <person name="Jia J."/>
        </authorList>
    </citation>
    <scope>NUCLEOTIDE SEQUENCE [LARGE SCALE GENOMIC DNA]</scope>
    <source>
        <strain evidence="8">cv. AL8/78</strain>
    </source>
</reference>
<feature type="coiled-coil region" evidence="6">
    <location>
        <begin position="133"/>
        <end position="160"/>
    </location>
</feature>
<evidence type="ECO:0000256" key="1">
    <source>
        <dbReference type="ARBA" id="ARBA00022701"/>
    </source>
</evidence>
<feature type="coiled-coil region" evidence="6">
    <location>
        <begin position="77"/>
        <end position="104"/>
    </location>
</feature>
<dbReference type="InterPro" id="IPR044986">
    <property type="entry name" value="KIF15/KIN-12"/>
</dbReference>
<dbReference type="Proteomes" id="UP000015105">
    <property type="component" value="Chromosome 5D"/>
</dbReference>
<name>A0A453JU90_AEGTS</name>
<protein>
    <submittedName>
        <fullName evidence="7">Uncharacterized protein</fullName>
    </submittedName>
</protein>
<keyword evidence="2" id="KW-0547">Nucleotide-binding</keyword>
<dbReference type="PANTHER" id="PTHR37739">
    <property type="entry name" value="KINESIN-LIKE PROTEIN KIN-12D"/>
    <property type="match status" value="1"/>
</dbReference>
<reference evidence="7" key="5">
    <citation type="journal article" date="2021" name="G3 (Bethesda)">
        <title>Aegilops tauschii genome assembly Aet v5.0 features greater sequence contiguity and improved annotation.</title>
        <authorList>
            <person name="Wang L."/>
            <person name="Zhu T."/>
            <person name="Rodriguez J.C."/>
            <person name="Deal K.R."/>
            <person name="Dubcovsky J."/>
            <person name="McGuire P.E."/>
            <person name="Lux T."/>
            <person name="Spannagl M."/>
            <person name="Mayer K.F.X."/>
            <person name="Baldrich P."/>
            <person name="Meyers B.C."/>
            <person name="Huo N."/>
            <person name="Gu Y.Q."/>
            <person name="Zhou H."/>
            <person name="Devos K.M."/>
            <person name="Bennetzen J.L."/>
            <person name="Unver T."/>
            <person name="Budak H."/>
            <person name="Gulick P.J."/>
            <person name="Galiba G."/>
            <person name="Kalapos B."/>
            <person name="Nelson D.R."/>
            <person name="Li P."/>
            <person name="You F.M."/>
            <person name="Luo M.C."/>
            <person name="Dvorak J."/>
        </authorList>
    </citation>
    <scope>NUCLEOTIDE SEQUENCE [LARGE SCALE GENOMIC DNA]</scope>
    <source>
        <strain evidence="7">cv. AL8/78</strain>
    </source>
</reference>
<evidence type="ECO:0000256" key="6">
    <source>
        <dbReference type="SAM" id="Coils"/>
    </source>
</evidence>
<evidence type="ECO:0000256" key="3">
    <source>
        <dbReference type="ARBA" id="ARBA00022840"/>
    </source>
</evidence>
<keyword evidence="1" id="KW-0493">Microtubule</keyword>
<dbReference type="GO" id="GO:0005874">
    <property type="term" value="C:microtubule"/>
    <property type="evidence" value="ECO:0007669"/>
    <property type="project" value="UniProtKB-KW"/>
</dbReference>
<accession>A0A453JU90</accession>
<dbReference type="PANTHER" id="PTHR37739:SF8">
    <property type="entry name" value="KINESIN-LIKE PROTEIN KIN-12D"/>
    <property type="match status" value="1"/>
</dbReference>
<proteinExistence type="predicted"/>
<evidence type="ECO:0000313" key="8">
    <source>
        <dbReference type="Proteomes" id="UP000015105"/>
    </source>
</evidence>